<organism evidence="1 2">
    <name type="scientific">Dreissena polymorpha</name>
    <name type="common">Zebra mussel</name>
    <name type="synonym">Mytilus polymorpha</name>
    <dbReference type="NCBI Taxonomy" id="45954"/>
    <lineage>
        <taxon>Eukaryota</taxon>
        <taxon>Metazoa</taxon>
        <taxon>Spiralia</taxon>
        <taxon>Lophotrochozoa</taxon>
        <taxon>Mollusca</taxon>
        <taxon>Bivalvia</taxon>
        <taxon>Autobranchia</taxon>
        <taxon>Heteroconchia</taxon>
        <taxon>Euheterodonta</taxon>
        <taxon>Imparidentia</taxon>
        <taxon>Neoheterodontei</taxon>
        <taxon>Myida</taxon>
        <taxon>Dreissenoidea</taxon>
        <taxon>Dreissenidae</taxon>
        <taxon>Dreissena</taxon>
    </lineage>
</organism>
<comment type="caution">
    <text evidence="1">The sequence shown here is derived from an EMBL/GenBank/DDBJ whole genome shotgun (WGS) entry which is preliminary data.</text>
</comment>
<reference evidence="1" key="2">
    <citation type="submission" date="2020-11" db="EMBL/GenBank/DDBJ databases">
        <authorList>
            <person name="McCartney M.A."/>
            <person name="Auch B."/>
            <person name="Kono T."/>
            <person name="Mallez S."/>
            <person name="Becker A."/>
            <person name="Gohl D.M."/>
            <person name="Silverstein K.A.T."/>
            <person name="Koren S."/>
            <person name="Bechman K.B."/>
            <person name="Herman A."/>
            <person name="Abrahante J.E."/>
            <person name="Garbe J."/>
        </authorList>
    </citation>
    <scope>NUCLEOTIDE SEQUENCE</scope>
    <source>
        <strain evidence="1">Duluth1</strain>
        <tissue evidence="1">Whole animal</tissue>
    </source>
</reference>
<proteinExistence type="predicted"/>
<name>A0A9D4N411_DREPO</name>
<sequence length="112" mass="12668">MVEVTRHLIQQGKSSSEWKQLIQELFAARAQSSSPTHTTNKTPHNMISTLHKQHNKSDMIKGIGLDGDLEGLEDFLMNGTRITGQKQAEKIEDTIQLARRNIMSPMDSVRRV</sequence>
<reference evidence="1" key="1">
    <citation type="journal article" date="2019" name="bioRxiv">
        <title>The Genome of the Zebra Mussel, Dreissena polymorpha: A Resource for Invasive Species Research.</title>
        <authorList>
            <person name="McCartney M.A."/>
            <person name="Auch B."/>
            <person name="Kono T."/>
            <person name="Mallez S."/>
            <person name="Zhang Y."/>
            <person name="Obille A."/>
            <person name="Becker A."/>
            <person name="Abrahante J.E."/>
            <person name="Garbe J."/>
            <person name="Badalamenti J.P."/>
            <person name="Herman A."/>
            <person name="Mangelson H."/>
            <person name="Liachko I."/>
            <person name="Sullivan S."/>
            <person name="Sone E.D."/>
            <person name="Koren S."/>
            <person name="Silverstein K.A.T."/>
            <person name="Beckman K.B."/>
            <person name="Gohl D.M."/>
        </authorList>
    </citation>
    <scope>NUCLEOTIDE SEQUENCE</scope>
    <source>
        <strain evidence="1">Duluth1</strain>
        <tissue evidence="1">Whole animal</tissue>
    </source>
</reference>
<keyword evidence="2" id="KW-1185">Reference proteome</keyword>
<dbReference type="AlphaFoldDB" id="A0A9D4N411"/>
<accession>A0A9D4N411</accession>
<gene>
    <name evidence="1" type="ORF">DPMN_011443</name>
</gene>
<evidence type="ECO:0000313" key="2">
    <source>
        <dbReference type="Proteomes" id="UP000828390"/>
    </source>
</evidence>
<protein>
    <submittedName>
        <fullName evidence="1">Uncharacterized protein</fullName>
    </submittedName>
</protein>
<evidence type="ECO:0000313" key="1">
    <source>
        <dbReference type="EMBL" id="KAH3887426.1"/>
    </source>
</evidence>
<dbReference type="Proteomes" id="UP000828390">
    <property type="component" value="Unassembled WGS sequence"/>
</dbReference>
<dbReference type="EMBL" id="JAIWYP010000001">
    <property type="protein sequence ID" value="KAH3887426.1"/>
    <property type="molecule type" value="Genomic_DNA"/>
</dbReference>